<reference evidence="3" key="1">
    <citation type="submission" date="2013-07" db="EMBL/GenBank/DDBJ databases">
        <title>The genome of Eucalyptus grandis.</title>
        <authorList>
            <person name="Schmutz J."/>
            <person name="Hayes R."/>
            <person name="Myburg A."/>
            <person name="Tuskan G."/>
            <person name="Grattapaglia D."/>
            <person name="Rokhsar D.S."/>
        </authorList>
    </citation>
    <scope>NUCLEOTIDE SEQUENCE</scope>
    <source>
        <tissue evidence="3">Leaf extractions</tissue>
    </source>
</reference>
<dbReference type="Pfam" id="PF04578">
    <property type="entry name" value="DUF594"/>
    <property type="match status" value="1"/>
</dbReference>
<feature type="transmembrane region" description="Helical" evidence="1">
    <location>
        <begin position="55"/>
        <end position="78"/>
    </location>
</feature>
<keyword evidence="1" id="KW-1133">Transmembrane helix</keyword>
<evidence type="ECO:0000256" key="1">
    <source>
        <dbReference type="SAM" id="Phobius"/>
    </source>
</evidence>
<keyword evidence="1" id="KW-0472">Membrane</keyword>
<feature type="non-terminal residue" evidence="3">
    <location>
        <position position="696"/>
    </location>
</feature>
<feature type="domain" description="DUF4220" evidence="2">
    <location>
        <begin position="17"/>
        <end position="359"/>
    </location>
</feature>
<name>A0A059AI40_EUCGR</name>
<dbReference type="InParanoid" id="A0A059AI40"/>
<dbReference type="eggNOG" id="ENOG502QQBP">
    <property type="taxonomic scope" value="Eukaryota"/>
</dbReference>
<proteinExistence type="predicted"/>
<feature type="transmembrane region" description="Helical" evidence="1">
    <location>
        <begin position="263"/>
        <end position="282"/>
    </location>
</feature>
<gene>
    <name evidence="3" type="ORF">EUGRSUZ_J02347</name>
</gene>
<sequence>GSNRKSIAKNRIQVVVWTTYLLADYIATLTLGVLSHRLANIKETKGVIDLKSQITAFWAPFLLLHLGGPDTITAYALADNELWLRQWARLCVQIGLAFYIYSMALSGSTLSVLAAGMILVGIIKYVERSLCLYLASKRALRDSMLSRTDVSPIYPRKMEQFSLKNDEGYGVGIEEITQIPTPEDLPVNSGQDPVAKAYELFKIFKLLFVGLTIHSVDLDVSRRIFMSSDMDPLRAFRIVEIELGFMYDLLFTKAPLLNRAWGTIRWAISLSVSGAVLVFFSLQDKKDYLAVDICITFLLISVAILLEIHSLLLAISSDWIYHWRLQRPRRSAILSAIALRPYSPSPRWSNKVAQFSLLKSSIRKRKSIIRHLRSAKLEETVNKNFHIEYKRFEDDIRKLIFRRMRDTVQGLESTVQFRKMETVRNLEGTVQLSWLESLKLETRTLMQRSNCDFMIWSVDMEFDQNILIWHIATELLYHEDRDAMGSDTIGLENIRNSEMSMLISRYMLYLVVFYPSVLPTGIGVLRYEDTLVEAWKFFDDELAMLSNDEGSSISSVVIKWAPKLFKKEAPVHTRFGNCIKEHESMESRDLCDLCWLLLQVKTELPAWKMRGAKSTSVLFDACHLADQLKSADTWDIISKVWVRMLIYAACQCKGYEHCESLSRGGELLSHVWLLMAHLGIAQPVKTSGAPYVAKLI</sequence>
<feature type="non-terminal residue" evidence="3">
    <location>
        <position position="1"/>
    </location>
</feature>
<evidence type="ECO:0000259" key="2">
    <source>
        <dbReference type="Pfam" id="PF13968"/>
    </source>
</evidence>
<feature type="transmembrane region" description="Helical" evidence="1">
    <location>
        <begin position="288"/>
        <end position="321"/>
    </location>
</feature>
<dbReference type="InterPro" id="IPR025315">
    <property type="entry name" value="DUF4220"/>
</dbReference>
<accession>A0A059AI40</accession>
<feature type="transmembrane region" description="Helical" evidence="1">
    <location>
        <begin position="12"/>
        <end position="34"/>
    </location>
</feature>
<dbReference type="STRING" id="71139.A0A059AI40"/>
<organism evidence="3">
    <name type="scientific">Eucalyptus grandis</name>
    <name type="common">Flooded gum</name>
    <dbReference type="NCBI Taxonomy" id="71139"/>
    <lineage>
        <taxon>Eukaryota</taxon>
        <taxon>Viridiplantae</taxon>
        <taxon>Streptophyta</taxon>
        <taxon>Embryophyta</taxon>
        <taxon>Tracheophyta</taxon>
        <taxon>Spermatophyta</taxon>
        <taxon>Magnoliopsida</taxon>
        <taxon>eudicotyledons</taxon>
        <taxon>Gunneridae</taxon>
        <taxon>Pentapetalae</taxon>
        <taxon>rosids</taxon>
        <taxon>malvids</taxon>
        <taxon>Myrtales</taxon>
        <taxon>Myrtaceae</taxon>
        <taxon>Myrtoideae</taxon>
        <taxon>Eucalypteae</taxon>
        <taxon>Eucalyptus</taxon>
    </lineage>
</organism>
<dbReference type="Gramene" id="KCW53050">
    <property type="protein sequence ID" value="KCW53050"/>
    <property type="gene ID" value="EUGRSUZ_J02347"/>
</dbReference>
<dbReference type="Pfam" id="PF13968">
    <property type="entry name" value="DUF4220"/>
    <property type="match status" value="1"/>
</dbReference>
<dbReference type="AlphaFoldDB" id="A0A059AI40"/>
<keyword evidence="1" id="KW-0812">Transmembrane</keyword>
<evidence type="ECO:0000313" key="3">
    <source>
        <dbReference type="EMBL" id="KCW53050.1"/>
    </source>
</evidence>
<feature type="transmembrane region" description="Helical" evidence="1">
    <location>
        <begin position="98"/>
        <end position="123"/>
    </location>
</feature>
<protein>
    <recommendedName>
        <fullName evidence="2">DUF4220 domain-containing protein</fullName>
    </recommendedName>
</protein>
<feature type="transmembrane region" description="Helical" evidence="1">
    <location>
        <begin position="506"/>
        <end position="527"/>
    </location>
</feature>
<dbReference type="InterPro" id="IPR007658">
    <property type="entry name" value="DUF594"/>
</dbReference>
<dbReference type="EMBL" id="KK198762">
    <property type="protein sequence ID" value="KCW53050.1"/>
    <property type="molecule type" value="Genomic_DNA"/>
</dbReference>
<dbReference type="PANTHER" id="PTHR31325">
    <property type="entry name" value="OS01G0798800 PROTEIN-RELATED"/>
    <property type="match status" value="1"/>
</dbReference>